<feature type="transmembrane region" description="Helical" evidence="6">
    <location>
        <begin position="296"/>
        <end position="317"/>
    </location>
</feature>
<keyword evidence="5 6" id="KW-0472">Membrane</keyword>
<dbReference type="GO" id="GO:0005886">
    <property type="term" value="C:plasma membrane"/>
    <property type="evidence" value="ECO:0007669"/>
    <property type="project" value="TreeGrafter"/>
</dbReference>
<dbReference type="GO" id="GO:0000149">
    <property type="term" value="F:SNARE binding"/>
    <property type="evidence" value="ECO:0007669"/>
    <property type="project" value="TreeGrafter"/>
</dbReference>
<dbReference type="GO" id="GO:0012505">
    <property type="term" value="C:endomembrane system"/>
    <property type="evidence" value="ECO:0007669"/>
    <property type="project" value="TreeGrafter"/>
</dbReference>
<organism evidence="8 9">
    <name type="scientific">Mucor saturninus</name>
    <dbReference type="NCBI Taxonomy" id="64648"/>
    <lineage>
        <taxon>Eukaryota</taxon>
        <taxon>Fungi</taxon>
        <taxon>Fungi incertae sedis</taxon>
        <taxon>Mucoromycota</taxon>
        <taxon>Mucoromycotina</taxon>
        <taxon>Mucoromycetes</taxon>
        <taxon>Mucorales</taxon>
        <taxon>Mucorineae</taxon>
        <taxon>Mucoraceae</taxon>
        <taxon>Mucor</taxon>
    </lineage>
</organism>
<dbReference type="GO" id="GO:0006906">
    <property type="term" value="P:vesicle fusion"/>
    <property type="evidence" value="ECO:0007669"/>
    <property type="project" value="TreeGrafter"/>
</dbReference>
<dbReference type="GO" id="GO:0006887">
    <property type="term" value="P:exocytosis"/>
    <property type="evidence" value="ECO:0007669"/>
    <property type="project" value="TreeGrafter"/>
</dbReference>
<feature type="domain" description="T-SNARE coiled-coil homology" evidence="7">
    <location>
        <begin position="222"/>
        <end position="284"/>
    </location>
</feature>
<dbReference type="SMART" id="SM00397">
    <property type="entry name" value="t_SNARE"/>
    <property type="match status" value="1"/>
</dbReference>
<evidence type="ECO:0000259" key="7">
    <source>
        <dbReference type="PROSITE" id="PS50192"/>
    </source>
</evidence>
<keyword evidence="3 6" id="KW-0812">Transmembrane</keyword>
<comment type="subcellular location">
    <subcellularLocation>
        <location evidence="1">Membrane</location>
        <topology evidence="1">Single-pass type IV membrane protein</topology>
    </subcellularLocation>
</comment>
<dbReference type="SUPFAM" id="SSF47661">
    <property type="entry name" value="t-snare proteins"/>
    <property type="match status" value="1"/>
</dbReference>
<dbReference type="InterPro" id="IPR006011">
    <property type="entry name" value="Syntaxin_N"/>
</dbReference>
<dbReference type="CDD" id="cd00179">
    <property type="entry name" value="SynN"/>
    <property type="match status" value="1"/>
</dbReference>
<dbReference type="Proteomes" id="UP000603453">
    <property type="component" value="Unassembled WGS sequence"/>
</dbReference>
<dbReference type="PROSITE" id="PS50192">
    <property type="entry name" value="T_SNARE"/>
    <property type="match status" value="1"/>
</dbReference>
<dbReference type="AlphaFoldDB" id="A0A8H7RFG0"/>
<evidence type="ECO:0000256" key="5">
    <source>
        <dbReference type="ARBA" id="ARBA00023136"/>
    </source>
</evidence>
<dbReference type="CDD" id="cd15849">
    <property type="entry name" value="SNARE_Sso1"/>
    <property type="match status" value="1"/>
</dbReference>
<dbReference type="Gene3D" id="1.20.58.70">
    <property type="match status" value="1"/>
</dbReference>
<name>A0A8H7RFG0_9FUNG</name>
<accession>A0A8H7RFG0</accession>
<protein>
    <recommendedName>
        <fullName evidence="7">t-SNARE coiled-coil homology domain-containing protein</fullName>
    </recommendedName>
</protein>
<evidence type="ECO:0000313" key="8">
    <source>
        <dbReference type="EMBL" id="KAG2209989.1"/>
    </source>
</evidence>
<dbReference type="SMART" id="SM00503">
    <property type="entry name" value="SynN"/>
    <property type="match status" value="1"/>
</dbReference>
<dbReference type="GO" id="GO:0048278">
    <property type="term" value="P:vesicle docking"/>
    <property type="evidence" value="ECO:0007669"/>
    <property type="project" value="TreeGrafter"/>
</dbReference>
<evidence type="ECO:0000256" key="1">
    <source>
        <dbReference type="ARBA" id="ARBA00004211"/>
    </source>
</evidence>
<evidence type="ECO:0000256" key="6">
    <source>
        <dbReference type="SAM" id="Phobius"/>
    </source>
</evidence>
<evidence type="ECO:0000256" key="3">
    <source>
        <dbReference type="ARBA" id="ARBA00022692"/>
    </source>
</evidence>
<keyword evidence="9" id="KW-1185">Reference proteome</keyword>
<comment type="caution">
    <text evidence="8">The sequence shown here is derived from an EMBL/GenBank/DDBJ whole genome shotgun (WGS) entry which is preliminary data.</text>
</comment>
<dbReference type="Pfam" id="PF00804">
    <property type="entry name" value="Syntaxin"/>
    <property type="match status" value="1"/>
</dbReference>
<dbReference type="InterPro" id="IPR045242">
    <property type="entry name" value="Syntaxin"/>
</dbReference>
<dbReference type="GO" id="GO:0031201">
    <property type="term" value="C:SNARE complex"/>
    <property type="evidence" value="ECO:0007669"/>
    <property type="project" value="TreeGrafter"/>
</dbReference>
<reference evidence="8" key="1">
    <citation type="submission" date="2020-12" db="EMBL/GenBank/DDBJ databases">
        <title>Metabolic potential, ecology and presence of endohyphal bacteria is reflected in genomic diversity of Mucoromycotina.</title>
        <authorList>
            <person name="Muszewska A."/>
            <person name="Okrasinska A."/>
            <person name="Steczkiewicz K."/>
            <person name="Drgas O."/>
            <person name="Orlowska M."/>
            <person name="Perlinska-Lenart U."/>
            <person name="Aleksandrzak-Piekarczyk T."/>
            <person name="Szatraj K."/>
            <person name="Zielenkiewicz U."/>
            <person name="Pilsyk S."/>
            <person name="Malc E."/>
            <person name="Mieczkowski P."/>
            <person name="Kruszewska J.S."/>
            <person name="Biernat P."/>
            <person name="Pawlowska J."/>
        </authorList>
    </citation>
    <scope>NUCLEOTIDE SEQUENCE</scope>
    <source>
        <strain evidence="8">WA0000017839</strain>
    </source>
</reference>
<sequence length="323" mass="37351">MPDYRMTLSRDRLEEFKRNSAIIDSEVKRTFPISQDETAAYYNSQRPTSQSDSAPESTEAFFAKIEDIKWLIGKINENVTEIESLHTSSLSTINGNKTIECNKLLESLVNETSKLNKEVRSSIKETETNNARLSVDTSDREMRVTQLNALKKKFVETIQRYQDIERAFEKKHRQRIERQILIVKPEATAEEIEMAIDSDQAPQIFAHSLLNSSRTGNASQVLDEVQTRHKDIKRIEKTIMELHDLFVDMQTMVELQQETIIHLEKVSAGVVHDLEKGTRHVAVTVTRAKITRKRKWFCFILFLLLLVIVGISIWWFVFPTSHA</sequence>
<comment type="similarity">
    <text evidence="2">Belongs to the syntaxin family.</text>
</comment>
<gene>
    <name evidence="8" type="ORF">INT47_003425</name>
</gene>
<dbReference type="GO" id="GO:0006886">
    <property type="term" value="P:intracellular protein transport"/>
    <property type="evidence" value="ECO:0007669"/>
    <property type="project" value="TreeGrafter"/>
</dbReference>
<dbReference type="GO" id="GO:0005484">
    <property type="term" value="F:SNAP receptor activity"/>
    <property type="evidence" value="ECO:0007669"/>
    <property type="project" value="TreeGrafter"/>
</dbReference>
<dbReference type="InterPro" id="IPR000727">
    <property type="entry name" value="T_SNARE_dom"/>
</dbReference>
<evidence type="ECO:0000256" key="4">
    <source>
        <dbReference type="ARBA" id="ARBA00022989"/>
    </source>
</evidence>
<dbReference type="InterPro" id="IPR010989">
    <property type="entry name" value="SNARE"/>
</dbReference>
<evidence type="ECO:0000256" key="2">
    <source>
        <dbReference type="ARBA" id="ARBA00009063"/>
    </source>
</evidence>
<dbReference type="EMBL" id="JAEPRD010000013">
    <property type="protein sequence ID" value="KAG2209989.1"/>
    <property type="molecule type" value="Genomic_DNA"/>
</dbReference>
<proteinExistence type="inferred from homology"/>
<dbReference type="PANTHER" id="PTHR19957">
    <property type="entry name" value="SYNTAXIN"/>
    <property type="match status" value="1"/>
</dbReference>
<dbReference type="PANTHER" id="PTHR19957:SF307">
    <property type="entry name" value="PROTEIN SSO1-RELATED"/>
    <property type="match status" value="1"/>
</dbReference>
<dbReference type="OrthoDB" id="10255013at2759"/>
<keyword evidence="4 6" id="KW-1133">Transmembrane helix</keyword>
<evidence type="ECO:0000313" key="9">
    <source>
        <dbReference type="Proteomes" id="UP000603453"/>
    </source>
</evidence>